<feature type="repeat" description="TPR" evidence="2">
    <location>
        <begin position="370"/>
        <end position="403"/>
    </location>
</feature>
<evidence type="ECO:0000256" key="2">
    <source>
        <dbReference type="PROSITE-ProRule" id="PRU00339"/>
    </source>
</evidence>
<dbReference type="PANTHER" id="PTHR46224">
    <property type="entry name" value="ANKYRIN REPEAT FAMILY PROTEIN"/>
    <property type="match status" value="1"/>
</dbReference>
<dbReference type="PANTHER" id="PTHR46224:SF57">
    <property type="entry name" value="ANKYRIN-LIKE PROTEIN"/>
    <property type="match status" value="1"/>
</dbReference>
<feature type="repeat" description="ANK" evidence="1">
    <location>
        <begin position="180"/>
        <end position="212"/>
    </location>
</feature>
<protein>
    <submittedName>
        <fullName evidence="3">Uncharacterized protein</fullName>
    </submittedName>
</protein>
<dbReference type="EMBL" id="OZ075122">
    <property type="protein sequence ID" value="CAL4905378.1"/>
    <property type="molecule type" value="Genomic_DNA"/>
</dbReference>
<dbReference type="PROSITE" id="PS50005">
    <property type="entry name" value="TPR"/>
    <property type="match status" value="1"/>
</dbReference>
<dbReference type="SUPFAM" id="SSF48452">
    <property type="entry name" value="TPR-like"/>
    <property type="match status" value="1"/>
</dbReference>
<dbReference type="InterPro" id="IPR002110">
    <property type="entry name" value="Ankyrin_rpt"/>
</dbReference>
<dbReference type="SUPFAM" id="SSF48403">
    <property type="entry name" value="Ankyrin repeat"/>
    <property type="match status" value="1"/>
</dbReference>
<name>A0ABC8VWR0_9POAL</name>
<evidence type="ECO:0000256" key="1">
    <source>
        <dbReference type="PROSITE-ProRule" id="PRU00023"/>
    </source>
</evidence>
<dbReference type="InterPro" id="IPR051616">
    <property type="entry name" value="Cul2-RING_E3_ligase_SR"/>
</dbReference>
<reference evidence="3 5" key="2">
    <citation type="submission" date="2024-10" db="EMBL/GenBank/DDBJ databases">
        <authorList>
            <person name="Ryan C."/>
        </authorList>
    </citation>
    <scope>NUCLEOTIDE SEQUENCE [LARGE SCALE GENOMIC DNA]</scope>
</reference>
<evidence type="ECO:0000313" key="5">
    <source>
        <dbReference type="Proteomes" id="UP001497457"/>
    </source>
</evidence>
<dbReference type="InterPro" id="IPR019734">
    <property type="entry name" value="TPR_rpt"/>
</dbReference>
<keyword evidence="5" id="KW-1185">Reference proteome</keyword>
<feature type="repeat" description="ANK" evidence="1">
    <location>
        <begin position="45"/>
        <end position="67"/>
    </location>
</feature>
<dbReference type="Gene3D" id="1.25.40.10">
    <property type="entry name" value="Tetratricopeptide repeat domain"/>
    <property type="match status" value="1"/>
</dbReference>
<dbReference type="PRINTS" id="PR01415">
    <property type="entry name" value="ANKYRIN"/>
</dbReference>
<reference evidence="5" key="1">
    <citation type="submission" date="2024-06" db="EMBL/GenBank/DDBJ databases">
        <authorList>
            <person name="Ryan C."/>
        </authorList>
    </citation>
    <scope>NUCLEOTIDE SEQUENCE [LARGE SCALE GENOMIC DNA]</scope>
</reference>
<dbReference type="Pfam" id="PF12796">
    <property type="entry name" value="Ank_2"/>
    <property type="match status" value="2"/>
</dbReference>
<dbReference type="PROSITE" id="PS50088">
    <property type="entry name" value="ANK_REPEAT"/>
    <property type="match status" value="6"/>
</dbReference>
<feature type="repeat" description="ANK" evidence="1">
    <location>
        <begin position="147"/>
        <end position="179"/>
    </location>
</feature>
<dbReference type="PROSITE" id="PS50297">
    <property type="entry name" value="ANK_REP_REGION"/>
    <property type="match status" value="4"/>
</dbReference>
<gene>
    <name evidence="4" type="ORF">URODEC1_LOCUS11626</name>
    <name evidence="3" type="ORF">URODEC1_LOCUS7567</name>
</gene>
<evidence type="ECO:0000313" key="3">
    <source>
        <dbReference type="EMBL" id="CAL4898076.1"/>
    </source>
</evidence>
<dbReference type="AlphaFoldDB" id="A0ABC8VWR0"/>
<dbReference type="Pfam" id="PF13637">
    <property type="entry name" value="Ank_4"/>
    <property type="match status" value="1"/>
</dbReference>
<accession>A0ABC8VWR0</accession>
<feature type="repeat" description="ANK" evidence="1">
    <location>
        <begin position="115"/>
        <end position="147"/>
    </location>
</feature>
<feature type="repeat" description="ANK" evidence="1">
    <location>
        <begin position="79"/>
        <end position="114"/>
    </location>
</feature>
<keyword evidence="2" id="KW-0802">TPR repeat</keyword>
<dbReference type="SMART" id="SM00028">
    <property type="entry name" value="TPR"/>
    <property type="match status" value="3"/>
</dbReference>
<evidence type="ECO:0000313" key="4">
    <source>
        <dbReference type="EMBL" id="CAL4905378.1"/>
    </source>
</evidence>
<feature type="repeat" description="ANK" evidence="1">
    <location>
        <begin position="211"/>
        <end position="243"/>
    </location>
</feature>
<sequence>MEPRPPPAMSLSPADVAIQAARDGDLRLLKGLANDLELRGVKGFKGRSLLHFAAAGGHLEVCKYLVEESGFHANSTSAEGETAILLAAEGEGHDVLPVVRYLLQRGGDPAMPDARGFTPLHNAAEYGHDEALRLLLSTGVPVNPLNLRGTPLHAAAATDHDQAVKILLEHGADPNTIVHHVLSPLMLACCARSLKCMKLLVQAGADVNFNGGKPVLMMAVDNGLTDIVKYLLEVGADPNIHDKHGKSPIMLAAASEHRELVEILFPRTKPIHYVPDWSIDGIIRAMKYQHHLEPQESVEKQIADAKSRGKKAFAKGDYFDAAYHYALAIERDPLDATLFSNRSLCWLRLREGERALSDAQRCKTLCPHWAKAWYREGAALSFLKDHKGAVDAFLEASKLDPASDEIQKALREAVQCTRNADSYGEPNPPPAAASVANLTSQIISN</sequence>
<dbReference type="Gene3D" id="1.25.40.20">
    <property type="entry name" value="Ankyrin repeat-containing domain"/>
    <property type="match status" value="2"/>
</dbReference>
<keyword evidence="1" id="KW-0040">ANK repeat</keyword>
<proteinExistence type="predicted"/>
<organism evidence="3 5">
    <name type="scientific">Urochloa decumbens</name>
    <dbReference type="NCBI Taxonomy" id="240449"/>
    <lineage>
        <taxon>Eukaryota</taxon>
        <taxon>Viridiplantae</taxon>
        <taxon>Streptophyta</taxon>
        <taxon>Embryophyta</taxon>
        <taxon>Tracheophyta</taxon>
        <taxon>Spermatophyta</taxon>
        <taxon>Magnoliopsida</taxon>
        <taxon>Liliopsida</taxon>
        <taxon>Poales</taxon>
        <taxon>Poaceae</taxon>
        <taxon>PACMAD clade</taxon>
        <taxon>Panicoideae</taxon>
        <taxon>Panicodae</taxon>
        <taxon>Paniceae</taxon>
        <taxon>Melinidinae</taxon>
        <taxon>Urochloa</taxon>
    </lineage>
</organism>
<dbReference type="InterPro" id="IPR011990">
    <property type="entry name" value="TPR-like_helical_dom_sf"/>
</dbReference>
<dbReference type="Proteomes" id="UP001497457">
    <property type="component" value="Chromosome 12b"/>
</dbReference>
<dbReference type="EMBL" id="OZ075121">
    <property type="protein sequence ID" value="CAL4898076.1"/>
    <property type="molecule type" value="Genomic_DNA"/>
</dbReference>
<dbReference type="SMART" id="SM00248">
    <property type="entry name" value="ANK"/>
    <property type="match status" value="7"/>
</dbReference>
<dbReference type="InterPro" id="IPR036770">
    <property type="entry name" value="Ankyrin_rpt-contain_sf"/>
</dbReference>
<dbReference type="Proteomes" id="UP001497457">
    <property type="component" value="Chromosome 11b"/>
</dbReference>